<evidence type="ECO:0000313" key="4">
    <source>
        <dbReference type="Proteomes" id="UP001303889"/>
    </source>
</evidence>
<dbReference type="Gene3D" id="2.60.40.2080">
    <property type="match status" value="1"/>
</dbReference>
<accession>A0AAN6MC00</accession>
<organism evidence="3 4">
    <name type="scientific">Staphylotrichum tortipilum</name>
    <dbReference type="NCBI Taxonomy" id="2831512"/>
    <lineage>
        <taxon>Eukaryota</taxon>
        <taxon>Fungi</taxon>
        <taxon>Dikarya</taxon>
        <taxon>Ascomycota</taxon>
        <taxon>Pezizomycotina</taxon>
        <taxon>Sordariomycetes</taxon>
        <taxon>Sordariomycetidae</taxon>
        <taxon>Sordariales</taxon>
        <taxon>Chaetomiaceae</taxon>
        <taxon>Staphylotrichum</taxon>
    </lineage>
</organism>
<feature type="compositionally biased region" description="Gly residues" evidence="1">
    <location>
        <begin position="60"/>
        <end position="75"/>
    </location>
</feature>
<dbReference type="InterPro" id="IPR019019">
    <property type="entry name" value="H-type_lectin_domain"/>
</dbReference>
<keyword evidence="4" id="KW-1185">Reference proteome</keyword>
<dbReference type="GO" id="GO:0030246">
    <property type="term" value="F:carbohydrate binding"/>
    <property type="evidence" value="ECO:0007669"/>
    <property type="project" value="InterPro"/>
</dbReference>
<gene>
    <name evidence="3" type="ORF">C8A05DRAFT_38440</name>
</gene>
<evidence type="ECO:0000313" key="3">
    <source>
        <dbReference type="EMBL" id="KAK3897985.1"/>
    </source>
</evidence>
<proteinExistence type="predicted"/>
<protein>
    <recommendedName>
        <fullName evidence="2">H-type lectin domain-containing protein</fullName>
    </recommendedName>
</protein>
<evidence type="ECO:0000256" key="1">
    <source>
        <dbReference type="SAM" id="MobiDB-lite"/>
    </source>
</evidence>
<name>A0AAN6MC00_9PEZI</name>
<feature type="domain" description="H-type lectin" evidence="2">
    <location>
        <begin position="703"/>
        <end position="765"/>
    </location>
</feature>
<sequence length="769" mass="84413">MALHVVPYNNAMRLGQGFNTYTQEICVDNAVVGITSREDSQRIIPAPHIPIARGSDDKGSGGGTPSTDAGPGGTETGVTTVPKDVDILDTLATETTLYPSQIVTYTSKYVNKLSDVANSLNVSGSLSIKYGELSGGGAGSYVDSDTFQAADVNFLVMVKVLNQTVNVKDQLDFYPLKQHQNEDSMSPYDFISVYGDSFISGFQEGGCFHAIVSMRSFDQNKITDIKANANIALQIGVGDLSAQAEVSMAKKQLEKDSEINITVNWAGGGQLKPDTERWTIDSLMDVASKFADLVALTPQRTHAILTKYSSLRRFLEWSAPKSLKLYDYEIAQLYTDELLDVYLGYKAAWKDIHNLIEDLGEGKVVLHKSTAAAPTLLEETWKDLGVAPFGIFEPTFDGLDSALRICRLLMVRIVREVEAVKKDPTTGIESKRGPPYIRPQIVKGLLPVAEVATAAPRPADTSSFSTGTWELAHDSVRQSRDISGERVEMYNLIYGFSRLDVALGPSDFCNANQYLESLKLQFDVDPATQLPGDGQPPVPVNPQVFGVKIPWLLFPKSNRDISAGVFYARDDKKRGRPSLEQPDVAYFDRVFEDEPVVLLWLNGWCFFPKRPVAGIWDVSASLTALQSTRAKFYPAVADLGPVQDPQARESDGANSRPALVTGSWLAFPRNLTGVDGGVFAFRNPKLLKTNVGDQGRQRFGRGKFKTTPQVFFGLKGFRYIDSGAIVVPRIMVEISNLDTEGFNWNIGTWAGVGTLGMLEVTWFAFESHV</sequence>
<evidence type="ECO:0000259" key="2">
    <source>
        <dbReference type="Pfam" id="PF09458"/>
    </source>
</evidence>
<reference evidence="3" key="1">
    <citation type="journal article" date="2023" name="Mol. Phylogenet. Evol.">
        <title>Genome-scale phylogeny and comparative genomics of the fungal order Sordariales.</title>
        <authorList>
            <person name="Hensen N."/>
            <person name="Bonometti L."/>
            <person name="Westerberg I."/>
            <person name="Brannstrom I.O."/>
            <person name="Guillou S."/>
            <person name="Cros-Aarteil S."/>
            <person name="Calhoun S."/>
            <person name="Haridas S."/>
            <person name="Kuo A."/>
            <person name="Mondo S."/>
            <person name="Pangilinan J."/>
            <person name="Riley R."/>
            <person name="LaButti K."/>
            <person name="Andreopoulos B."/>
            <person name="Lipzen A."/>
            <person name="Chen C."/>
            <person name="Yan M."/>
            <person name="Daum C."/>
            <person name="Ng V."/>
            <person name="Clum A."/>
            <person name="Steindorff A."/>
            <person name="Ohm R.A."/>
            <person name="Martin F."/>
            <person name="Silar P."/>
            <person name="Natvig D.O."/>
            <person name="Lalanne C."/>
            <person name="Gautier V."/>
            <person name="Ament-Velasquez S.L."/>
            <person name="Kruys A."/>
            <person name="Hutchinson M.I."/>
            <person name="Powell A.J."/>
            <person name="Barry K."/>
            <person name="Miller A.N."/>
            <person name="Grigoriev I.V."/>
            <person name="Debuchy R."/>
            <person name="Gladieux P."/>
            <person name="Hiltunen Thoren M."/>
            <person name="Johannesson H."/>
        </authorList>
    </citation>
    <scope>NUCLEOTIDE SEQUENCE</scope>
    <source>
        <strain evidence="3">CBS 103.79</strain>
    </source>
</reference>
<dbReference type="GO" id="GO:0007155">
    <property type="term" value="P:cell adhesion"/>
    <property type="evidence" value="ECO:0007669"/>
    <property type="project" value="InterPro"/>
</dbReference>
<comment type="caution">
    <text evidence="3">The sequence shown here is derived from an EMBL/GenBank/DDBJ whole genome shotgun (WGS) entry which is preliminary data.</text>
</comment>
<feature type="region of interest" description="Disordered" evidence="1">
    <location>
        <begin position="44"/>
        <end position="80"/>
    </location>
</feature>
<dbReference type="InterPro" id="IPR037221">
    <property type="entry name" value="H-type_lectin_dom_sf"/>
</dbReference>
<dbReference type="EMBL" id="MU856026">
    <property type="protein sequence ID" value="KAK3897985.1"/>
    <property type="molecule type" value="Genomic_DNA"/>
</dbReference>
<dbReference type="Proteomes" id="UP001303889">
    <property type="component" value="Unassembled WGS sequence"/>
</dbReference>
<dbReference type="Pfam" id="PF09458">
    <property type="entry name" value="H_lectin"/>
    <property type="match status" value="1"/>
</dbReference>
<reference evidence="3" key="2">
    <citation type="submission" date="2023-05" db="EMBL/GenBank/DDBJ databases">
        <authorList>
            <consortium name="Lawrence Berkeley National Laboratory"/>
            <person name="Steindorff A."/>
            <person name="Hensen N."/>
            <person name="Bonometti L."/>
            <person name="Westerberg I."/>
            <person name="Brannstrom I.O."/>
            <person name="Guillou S."/>
            <person name="Cros-Aarteil S."/>
            <person name="Calhoun S."/>
            <person name="Haridas S."/>
            <person name="Kuo A."/>
            <person name="Mondo S."/>
            <person name="Pangilinan J."/>
            <person name="Riley R."/>
            <person name="Labutti K."/>
            <person name="Andreopoulos B."/>
            <person name="Lipzen A."/>
            <person name="Chen C."/>
            <person name="Yanf M."/>
            <person name="Daum C."/>
            <person name="Ng V."/>
            <person name="Clum A."/>
            <person name="Ohm R."/>
            <person name="Martin F."/>
            <person name="Silar P."/>
            <person name="Natvig D."/>
            <person name="Lalanne C."/>
            <person name="Gautier V."/>
            <person name="Ament-Velasquez S.L."/>
            <person name="Kruys A."/>
            <person name="Hutchinson M.I."/>
            <person name="Powell A.J."/>
            <person name="Barry K."/>
            <person name="Miller A.N."/>
            <person name="Grigoriev I.V."/>
            <person name="Debuchy R."/>
            <person name="Gladieux P."/>
            <person name="Thoren M.H."/>
            <person name="Johannesson H."/>
        </authorList>
    </citation>
    <scope>NUCLEOTIDE SEQUENCE</scope>
    <source>
        <strain evidence="3">CBS 103.79</strain>
    </source>
</reference>
<dbReference type="SUPFAM" id="SSF141086">
    <property type="entry name" value="Agglutinin HPA-like"/>
    <property type="match status" value="1"/>
</dbReference>
<dbReference type="AlphaFoldDB" id="A0AAN6MC00"/>